<proteinExistence type="predicted"/>
<sequence>MSAFSTGCARSSNTKLVSPCCLKYSSRGKLASRTRLVMLTTFSRLGWQFKSNPPPFNKASVCWAPRAISASWRFFLRIMRVLKRRFTVEQTLHTQLGWCFPLPLGGCMHTMHEQPARCLGCFVVAAADDVAPRSPVSANDGFVGFCVSEILELAGAQFIGCTTRASNTERTAMLDMNSENLFVFEVNKCSTKPCIIVARPLGREKDVDRHFSPFEATIALSPLLVLPEFDRYTSNENTPLRENRWFL</sequence>
<accession>A0A5A7REZ1</accession>
<reference evidence="2" key="1">
    <citation type="journal article" date="2019" name="Curr. Biol.">
        <title>Genome Sequence of Striga asiatica Provides Insight into the Evolution of Plant Parasitism.</title>
        <authorList>
            <person name="Yoshida S."/>
            <person name="Kim S."/>
            <person name="Wafula E.K."/>
            <person name="Tanskanen J."/>
            <person name="Kim Y.M."/>
            <person name="Honaas L."/>
            <person name="Yang Z."/>
            <person name="Spallek T."/>
            <person name="Conn C.E."/>
            <person name="Ichihashi Y."/>
            <person name="Cheong K."/>
            <person name="Cui S."/>
            <person name="Der J.P."/>
            <person name="Gundlach H."/>
            <person name="Jiao Y."/>
            <person name="Hori C."/>
            <person name="Ishida J.K."/>
            <person name="Kasahara H."/>
            <person name="Kiba T."/>
            <person name="Kim M.S."/>
            <person name="Koo N."/>
            <person name="Laohavisit A."/>
            <person name="Lee Y.H."/>
            <person name="Lumba S."/>
            <person name="McCourt P."/>
            <person name="Mortimer J.C."/>
            <person name="Mutuku J.M."/>
            <person name="Nomura T."/>
            <person name="Sasaki-Sekimoto Y."/>
            <person name="Seto Y."/>
            <person name="Wang Y."/>
            <person name="Wakatake T."/>
            <person name="Sakakibara H."/>
            <person name="Demura T."/>
            <person name="Yamaguchi S."/>
            <person name="Yoneyama K."/>
            <person name="Manabe R.I."/>
            <person name="Nelson D.C."/>
            <person name="Schulman A.H."/>
            <person name="Timko M.P."/>
            <person name="dePamphilis C.W."/>
            <person name="Choi D."/>
            <person name="Shirasu K."/>
        </authorList>
    </citation>
    <scope>NUCLEOTIDE SEQUENCE [LARGE SCALE GENOMIC DNA]</scope>
    <source>
        <strain evidence="2">cv. UVA1</strain>
    </source>
</reference>
<dbReference type="AlphaFoldDB" id="A0A5A7REZ1"/>
<protein>
    <submittedName>
        <fullName evidence="1">HXXXD-type acyl-transferase family protein</fullName>
    </submittedName>
</protein>
<evidence type="ECO:0000313" key="2">
    <source>
        <dbReference type="Proteomes" id="UP000325081"/>
    </source>
</evidence>
<dbReference type="Proteomes" id="UP000325081">
    <property type="component" value="Unassembled WGS sequence"/>
</dbReference>
<keyword evidence="2" id="KW-1185">Reference proteome</keyword>
<dbReference type="EMBL" id="BKCP01012181">
    <property type="protein sequence ID" value="GER55717.1"/>
    <property type="molecule type" value="Genomic_DNA"/>
</dbReference>
<dbReference type="GO" id="GO:0016740">
    <property type="term" value="F:transferase activity"/>
    <property type="evidence" value="ECO:0007669"/>
    <property type="project" value="UniProtKB-KW"/>
</dbReference>
<gene>
    <name evidence="1" type="ORF">STAS_33409</name>
</gene>
<name>A0A5A7REZ1_STRAF</name>
<keyword evidence="1" id="KW-0808">Transferase</keyword>
<comment type="caution">
    <text evidence="1">The sequence shown here is derived from an EMBL/GenBank/DDBJ whole genome shotgun (WGS) entry which is preliminary data.</text>
</comment>
<organism evidence="1 2">
    <name type="scientific">Striga asiatica</name>
    <name type="common">Asiatic witchweed</name>
    <name type="synonym">Buchnera asiatica</name>
    <dbReference type="NCBI Taxonomy" id="4170"/>
    <lineage>
        <taxon>Eukaryota</taxon>
        <taxon>Viridiplantae</taxon>
        <taxon>Streptophyta</taxon>
        <taxon>Embryophyta</taxon>
        <taxon>Tracheophyta</taxon>
        <taxon>Spermatophyta</taxon>
        <taxon>Magnoliopsida</taxon>
        <taxon>eudicotyledons</taxon>
        <taxon>Gunneridae</taxon>
        <taxon>Pentapetalae</taxon>
        <taxon>asterids</taxon>
        <taxon>lamiids</taxon>
        <taxon>Lamiales</taxon>
        <taxon>Orobanchaceae</taxon>
        <taxon>Buchnereae</taxon>
        <taxon>Striga</taxon>
    </lineage>
</organism>
<evidence type="ECO:0000313" key="1">
    <source>
        <dbReference type="EMBL" id="GER55717.1"/>
    </source>
</evidence>